<dbReference type="Proteomes" id="UP000193484">
    <property type="component" value="Unassembled WGS sequence"/>
</dbReference>
<dbReference type="PANTHER" id="PTHR33371">
    <property type="entry name" value="INTERMEMBRANE PHOSPHOLIPID TRANSPORT SYSTEM BINDING PROTEIN MLAD-RELATED"/>
    <property type="match status" value="1"/>
</dbReference>
<sequence>MIGKIADGVVGTVRYGYAKKTWLSSAALLLVLALSMGWIMVNALRFNPFVRTYDVKVELQGSGGLLINQDVTYHGVQIGRIEDLTLDPDGVNANVRLESAVKIPAETKVRVSGLSAAGEQFLDFYSDTPNTDAGYNGPFLEDGSVISRDRATLPVTLAELLANGDGLSRQLSVEKTKIIRKELSLSPEGPEKLADIIDGGTFLLATLDGVLPETSKTLRTSRIALDLIGDKNAGLKAAANNIDSTMTGADKMRDGYRRLLAQTPATLGQVDAVINDNSDTMVQLLGNTATISQVMYLRVPALNSIWTEYRGSLMDAIGSTMHDSGVWVNLDIYPRYACDYGTPRLPPSAADYPEPFLYTYCRDDDPAVLIRGAKNAPRPAGDDTAGPPVGADLGKQSDPTPKGRYSVPTDYGGPTLPIEPPR</sequence>
<dbReference type="EMBL" id="LQOJ01000036">
    <property type="protein sequence ID" value="ORV03627.1"/>
    <property type="molecule type" value="Genomic_DNA"/>
</dbReference>
<dbReference type="Pfam" id="PF02470">
    <property type="entry name" value="MlaD"/>
    <property type="match status" value="1"/>
</dbReference>
<dbReference type="InterPro" id="IPR052336">
    <property type="entry name" value="MlaD_Phospholipid_Transporter"/>
</dbReference>
<dbReference type="STRING" id="1793.AWC04_09825"/>
<comment type="caution">
    <text evidence="1">The sequence shown here is derived from an EMBL/GenBank/DDBJ whole genome shotgun (WGS) entry which is preliminary data.</text>
</comment>
<accession>A0A1X1RDX4</accession>
<keyword evidence="2" id="KW-1185">Reference proteome</keyword>
<dbReference type="InterPro" id="IPR003399">
    <property type="entry name" value="Mce/MlaD"/>
</dbReference>
<name>A0A1X1RDX4_MYCFA</name>
<dbReference type="AlphaFoldDB" id="A0A1X1RDX4"/>
<dbReference type="GO" id="GO:0005576">
    <property type="term" value="C:extracellular region"/>
    <property type="evidence" value="ECO:0007669"/>
    <property type="project" value="TreeGrafter"/>
</dbReference>
<proteinExistence type="predicted"/>
<organism evidence="1 2">
    <name type="scientific">Mycolicibacterium fallax</name>
    <name type="common">Mycobacterium fallax</name>
    <dbReference type="NCBI Taxonomy" id="1793"/>
    <lineage>
        <taxon>Bacteria</taxon>
        <taxon>Bacillati</taxon>
        <taxon>Actinomycetota</taxon>
        <taxon>Actinomycetes</taxon>
        <taxon>Mycobacteriales</taxon>
        <taxon>Mycobacteriaceae</taxon>
        <taxon>Mycolicibacterium</taxon>
    </lineage>
</organism>
<dbReference type="RefSeq" id="WP_085095551.1">
    <property type="nucleotide sequence ID" value="NZ_AP022603.1"/>
</dbReference>
<gene>
    <name evidence="1" type="ORF">AWC04_09825</name>
</gene>
<dbReference type="OrthoDB" id="3606263at2"/>
<evidence type="ECO:0000313" key="2">
    <source>
        <dbReference type="Proteomes" id="UP000193484"/>
    </source>
</evidence>
<protein>
    <submittedName>
        <fullName evidence="1">Mammalian cell entry protein</fullName>
    </submittedName>
</protein>
<evidence type="ECO:0000313" key="1">
    <source>
        <dbReference type="EMBL" id="ORV03627.1"/>
    </source>
</evidence>
<dbReference type="PANTHER" id="PTHR33371:SF16">
    <property type="entry name" value="MCE-FAMILY PROTEIN MCE3F"/>
    <property type="match status" value="1"/>
</dbReference>
<reference evidence="1 2" key="1">
    <citation type="submission" date="2016-01" db="EMBL/GenBank/DDBJ databases">
        <title>The new phylogeny of the genus Mycobacterium.</title>
        <authorList>
            <person name="Tarcisio F."/>
            <person name="Conor M."/>
            <person name="Antonella G."/>
            <person name="Elisabetta G."/>
            <person name="Giulia F.S."/>
            <person name="Sara T."/>
            <person name="Anna F."/>
            <person name="Clotilde B."/>
            <person name="Roberto B."/>
            <person name="Veronica D.S."/>
            <person name="Fabio R."/>
            <person name="Monica P."/>
            <person name="Olivier J."/>
            <person name="Enrico T."/>
            <person name="Nicola S."/>
        </authorList>
    </citation>
    <scope>NUCLEOTIDE SEQUENCE [LARGE SCALE GENOMIC DNA]</scope>
    <source>
        <strain evidence="1 2">DSM 44179</strain>
    </source>
</reference>